<dbReference type="Proteomes" id="UP000003280">
    <property type="component" value="Unassembled WGS sequence"/>
</dbReference>
<dbReference type="InterPro" id="IPR050276">
    <property type="entry name" value="MshD_Acetyltransferase"/>
</dbReference>
<sequence>MSLELFMKKIKAIDELDEILNKRFDLKYFITSMKNKTDYEKNLDSLYLLEDRENYLILLKRDGFYIADGFLLRDNSIELNLNEDLVLEYTFKRFDEEGVGTLNALGFKEALKRTQMELKFEDSFSEEVKLLDESYLNEVHDEIVSSFDRYYGCVPTADELIISIKNEEILGIVEENNLKGFIEFKVGSKRSLIINHISVLKKYRRQGIGKKLIEKLCSYAIKIGYNRIELFVNEDNEEAISFYKSLGFVEKNIKSIIYRR</sequence>
<dbReference type="STRING" id="862517.HMPREF9225_1735"/>
<dbReference type="SUPFAM" id="SSF55729">
    <property type="entry name" value="Acyl-CoA N-acyltransferases (Nat)"/>
    <property type="match status" value="1"/>
</dbReference>
<dbReference type="eggNOG" id="COG0456">
    <property type="taxonomic scope" value="Bacteria"/>
</dbReference>
<dbReference type="AlphaFoldDB" id="E0NNJ6"/>
<dbReference type="CDD" id="cd04301">
    <property type="entry name" value="NAT_SF"/>
    <property type="match status" value="1"/>
</dbReference>
<reference evidence="2 3" key="1">
    <citation type="submission" date="2010-07" db="EMBL/GenBank/DDBJ databases">
        <authorList>
            <person name="Muzny D."/>
            <person name="Qin X."/>
            <person name="Deng J."/>
            <person name="Jiang H."/>
            <person name="Liu Y."/>
            <person name="Qu J."/>
            <person name="Song X.-Z."/>
            <person name="Zhang L."/>
            <person name="Thornton R."/>
            <person name="Coyle M."/>
            <person name="Francisco L."/>
            <person name="Jackson L."/>
            <person name="Javaid M."/>
            <person name="Korchina V."/>
            <person name="Kovar C."/>
            <person name="Mata R."/>
            <person name="Mathew T."/>
            <person name="Ngo R."/>
            <person name="Nguyen L."/>
            <person name="Nguyen N."/>
            <person name="Okwuonu G."/>
            <person name="Ongeri F."/>
            <person name="Pham C."/>
            <person name="Simmons D."/>
            <person name="Wilczek-Boney K."/>
            <person name="Hale W."/>
            <person name="Jakkamsetti A."/>
            <person name="Pham P."/>
            <person name="Ruth R."/>
            <person name="San Lucas F."/>
            <person name="Warren J."/>
            <person name="Zhang J."/>
            <person name="Zhao Z."/>
            <person name="Zhou C."/>
            <person name="Zhu D."/>
            <person name="Lee S."/>
            <person name="Bess C."/>
            <person name="Blankenburg K."/>
            <person name="Forbes L."/>
            <person name="Fu Q."/>
            <person name="Gubbala S."/>
            <person name="Hirani K."/>
            <person name="Jayaseelan J.C."/>
            <person name="Lara F."/>
            <person name="Munidasa M."/>
            <person name="Palculict T."/>
            <person name="Patil S."/>
            <person name="Pu L.-L."/>
            <person name="Saada N."/>
            <person name="Tang L."/>
            <person name="Weissenberger G."/>
            <person name="Zhu Y."/>
            <person name="Hemphill L."/>
            <person name="Shang Y."/>
            <person name="Youmans B."/>
            <person name="Ayvaz T."/>
            <person name="Ross M."/>
            <person name="Santibanez J."/>
            <person name="Aqrawi P."/>
            <person name="Gross S."/>
            <person name="Joshi V."/>
            <person name="Fowler G."/>
            <person name="Nazareth L."/>
            <person name="Reid J."/>
            <person name="Worley K."/>
            <person name="Petrosino J."/>
            <person name="Highlander S."/>
            <person name="Gibbs R."/>
        </authorList>
    </citation>
    <scope>NUCLEOTIDE SEQUENCE [LARGE SCALE GENOMIC DNA]</scope>
    <source>
        <strain evidence="2 3">ATCC BAA-1640</strain>
    </source>
</reference>
<keyword evidence="3" id="KW-1185">Reference proteome</keyword>
<dbReference type="OrthoDB" id="9802340at2"/>
<gene>
    <name evidence="2" type="primary">paiA</name>
    <name evidence="2" type="ORF">HMPREF9225_1735</name>
</gene>
<dbReference type="HOGENOM" id="CLU_1068986_0_0_9"/>
<dbReference type="Gene3D" id="3.40.630.30">
    <property type="match status" value="1"/>
</dbReference>
<protein>
    <submittedName>
        <fullName evidence="2">Acetyltransferase, GNAT family</fullName>
    </submittedName>
</protein>
<dbReference type="EMBL" id="AEEH01000050">
    <property type="protein sequence ID" value="EFM24599.1"/>
    <property type="molecule type" value="Genomic_DNA"/>
</dbReference>
<dbReference type="Pfam" id="PF00583">
    <property type="entry name" value="Acetyltransf_1"/>
    <property type="match status" value="1"/>
</dbReference>
<feature type="domain" description="N-acetyltransferase" evidence="1">
    <location>
        <begin position="126"/>
        <end position="260"/>
    </location>
</feature>
<dbReference type="PROSITE" id="PS51186">
    <property type="entry name" value="GNAT"/>
    <property type="match status" value="1"/>
</dbReference>
<name>E0NNJ6_9FIRM</name>
<keyword evidence="2" id="KW-0808">Transferase</keyword>
<dbReference type="InterPro" id="IPR016181">
    <property type="entry name" value="Acyl_CoA_acyltransferase"/>
</dbReference>
<dbReference type="PANTHER" id="PTHR43617">
    <property type="entry name" value="L-AMINO ACID N-ACETYLTRANSFERASE"/>
    <property type="match status" value="1"/>
</dbReference>
<evidence type="ECO:0000313" key="3">
    <source>
        <dbReference type="Proteomes" id="UP000003280"/>
    </source>
</evidence>
<evidence type="ECO:0000313" key="2">
    <source>
        <dbReference type="EMBL" id="EFM24599.1"/>
    </source>
</evidence>
<accession>E0NNJ6</accession>
<organism evidence="2 3">
    <name type="scientific">Peptoniphilus duerdenii ATCC BAA-1640</name>
    <dbReference type="NCBI Taxonomy" id="862517"/>
    <lineage>
        <taxon>Bacteria</taxon>
        <taxon>Bacillati</taxon>
        <taxon>Bacillota</taxon>
        <taxon>Tissierellia</taxon>
        <taxon>Tissierellales</taxon>
        <taxon>Peptoniphilaceae</taxon>
        <taxon>Peptoniphilus</taxon>
    </lineage>
</organism>
<evidence type="ECO:0000259" key="1">
    <source>
        <dbReference type="PROSITE" id="PS51186"/>
    </source>
</evidence>
<comment type="caution">
    <text evidence="2">The sequence shown here is derived from an EMBL/GenBank/DDBJ whole genome shotgun (WGS) entry which is preliminary data.</text>
</comment>
<dbReference type="InterPro" id="IPR000182">
    <property type="entry name" value="GNAT_dom"/>
</dbReference>
<dbReference type="GO" id="GO:0016747">
    <property type="term" value="F:acyltransferase activity, transferring groups other than amino-acyl groups"/>
    <property type="evidence" value="ECO:0007669"/>
    <property type="project" value="InterPro"/>
</dbReference>
<proteinExistence type="predicted"/>